<evidence type="ECO:0000256" key="6">
    <source>
        <dbReference type="ARBA" id="ARBA00023125"/>
    </source>
</evidence>
<evidence type="ECO:0000313" key="10">
    <source>
        <dbReference type="EMBL" id="CDR31309.1"/>
    </source>
</evidence>
<keyword evidence="2" id="KW-0227">DNA damage</keyword>
<dbReference type="HOGENOM" id="CLU_005122_7_1_14"/>
<dbReference type="SUPFAM" id="SSF52540">
    <property type="entry name" value="P-loop containing nucleoside triphosphate hydrolases"/>
    <property type="match status" value="2"/>
</dbReference>
<evidence type="ECO:0000256" key="1">
    <source>
        <dbReference type="ARBA" id="ARBA00022741"/>
    </source>
</evidence>
<organism evidence="10 11">
    <name type="scientific">Acholeplasma oculi</name>
    <dbReference type="NCBI Taxonomy" id="35623"/>
    <lineage>
        <taxon>Bacteria</taxon>
        <taxon>Bacillati</taxon>
        <taxon>Mycoplasmatota</taxon>
        <taxon>Mollicutes</taxon>
        <taxon>Acholeplasmatales</taxon>
        <taxon>Acholeplasmataceae</taxon>
        <taxon>Acholeplasma</taxon>
    </lineage>
</organism>
<dbReference type="InterPro" id="IPR033454">
    <property type="entry name" value="RecG_wedge"/>
</dbReference>
<name>A0A061AD10_9MOLU</name>
<dbReference type="SUPFAM" id="SSF50249">
    <property type="entry name" value="Nucleic acid-binding proteins"/>
    <property type="match status" value="1"/>
</dbReference>
<dbReference type="KEGG" id="aoc:Aocu_12360"/>
<keyword evidence="6" id="KW-0238">DNA-binding</keyword>
<feature type="domain" description="Helicase C-terminal" evidence="9">
    <location>
        <begin position="434"/>
        <end position="593"/>
    </location>
</feature>
<dbReference type="FunCoup" id="A0A061AD10">
    <property type="interactions" value="247"/>
</dbReference>
<dbReference type="Gene3D" id="3.40.50.300">
    <property type="entry name" value="P-loop containing nucleotide triphosphate hydrolases"/>
    <property type="match status" value="2"/>
</dbReference>
<evidence type="ECO:0000259" key="8">
    <source>
        <dbReference type="PROSITE" id="PS51192"/>
    </source>
</evidence>
<dbReference type="InterPro" id="IPR012340">
    <property type="entry name" value="NA-bd_OB-fold"/>
</dbReference>
<gene>
    <name evidence="10" type="primary">recG</name>
    <name evidence="10" type="ORF">Aocu_12360</name>
</gene>
<dbReference type="GO" id="GO:0003677">
    <property type="term" value="F:DNA binding"/>
    <property type="evidence" value="ECO:0007669"/>
    <property type="project" value="UniProtKB-KW"/>
</dbReference>
<dbReference type="PROSITE" id="PS51194">
    <property type="entry name" value="HELICASE_CTER"/>
    <property type="match status" value="1"/>
</dbReference>
<dbReference type="Pfam" id="PF17191">
    <property type="entry name" value="RecG_wedge"/>
    <property type="match status" value="1"/>
</dbReference>
<dbReference type="RefSeq" id="WP_052670122.1">
    <property type="nucleotide sequence ID" value="NZ_FUZK01000001.1"/>
</dbReference>
<dbReference type="InterPro" id="IPR047112">
    <property type="entry name" value="RecG/Mfd"/>
</dbReference>
<dbReference type="STRING" id="35623.Aocu_12360"/>
<evidence type="ECO:0000313" key="11">
    <source>
        <dbReference type="Proteomes" id="UP000032434"/>
    </source>
</evidence>
<dbReference type="GO" id="GO:0016787">
    <property type="term" value="F:hydrolase activity"/>
    <property type="evidence" value="ECO:0007669"/>
    <property type="project" value="UniProtKB-KW"/>
</dbReference>
<dbReference type="SMART" id="SM00490">
    <property type="entry name" value="HELICc"/>
    <property type="match status" value="1"/>
</dbReference>
<dbReference type="Proteomes" id="UP000032434">
    <property type="component" value="Chromosome 1"/>
</dbReference>
<evidence type="ECO:0000256" key="4">
    <source>
        <dbReference type="ARBA" id="ARBA00022806"/>
    </source>
</evidence>
<evidence type="ECO:0000256" key="7">
    <source>
        <dbReference type="ARBA" id="ARBA00023204"/>
    </source>
</evidence>
<evidence type="ECO:0000256" key="3">
    <source>
        <dbReference type="ARBA" id="ARBA00022801"/>
    </source>
</evidence>
<dbReference type="InterPro" id="IPR001650">
    <property type="entry name" value="Helicase_C-like"/>
</dbReference>
<dbReference type="PANTHER" id="PTHR47964:SF1">
    <property type="entry name" value="ATP-DEPENDENT DNA HELICASE HOMOLOG RECG, CHLOROPLASTIC"/>
    <property type="match status" value="1"/>
</dbReference>
<dbReference type="Pfam" id="PF00270">
    <property type="entry name" value="DEAD"/>
    <property type="match status" value="1"/>
</dbReference>
<keyword evidence="7" id="KW-0234">DNA repair</keyword>
<accession>A0A061AD10</accession>
<dbReference type="SMART" id="SM00487">
    <property type="entry name" value="DEXDc"/>
    <property type="match status" value="1"/>
</dbReference>
<evidence type="ECO:0000256" key="2">
    <source>
        <dbReference type="ARBA" id="ARBA00022763"/>
    </source>
</evidence>
<dbReference type="EMBL" id="LK028559">
    <property type="protein sequence ID" value="CDR31309.1"/>
    <property type="molecule type" value="Genomic_DNA"/>
</dbReference>
<keyword evidence="5" id="KW-0067">ATP-binding</keyword>
<keyword evidence="3" id="KW-0378">Hydrolase</keyword>
<keyword evidence="4 10" id="KW-0347">Helicase</keyword>
<proteinExistence type="predicted"/>
<sequence>MNKDLKDIHGVGPKILRSFRYKGIWNTYDLISYVPKSYEDFVVQNLKDLKHGDEVTLQGYIADAPKRFKKQVVVLKYPLKVENSIVELTIFGRPYLEKELQVNQMVLVKGKYNFFKNELLVSFITKDIKTPILKPIYQIDELHDKVVSNIIQTIFDEQVVDIFETLPDEIIQKYQLIQRKEAYYHLHFPSSMEMLKKAQYRFKVEEAFFHSLKYLHQLTPKHPRKSIEYQIQWIKEMIGRIPYQLTLDQQEAVNDIFRDFKQEVSMYRLIQGDVGTGKTNVAFIGMLGMINAGYQSALMAPTEILAKQHYENFTKLYPDILSVFITSQSKQKDQILKDIQTGVYKVIFGTHILGLSVEFSNLGLVIIDEQHKFGVEIRDQLIKKSVTKDTLYLTATPIPRSLSLSYFGDLEISNIKQKPKHKLPIQTMIFYDEPIDEIIKLIKESQSINEQTFIVTPLIEQGLKGPSIESMLDILRNELEHEHLYVIHGRLDSSEVDTILAEFILNPKGVLLATTMIEVGIDVPNATKIFIMGANNFGLSQLHQLRGRVGRGKKLGKCYLVTDKSDHDRLEFLVSTEDGFLLSEYDLKLRGPGIFSSFIQSGQTKYQFIDMIQDLDILKRVRKDAARYAKQLEKYPYLKNRINKLVI</sequence>
<dbReference type="InterPro" id="IPR027417">
    <property type="entry name" value="P-loop_NTPase"/>
</dbReference>
<evidence type="ECO:0000256" key="5">
    <source>
        <dbReference type="ARBA" id="ARBA00022840"/>
    </source>
</evidence>
<reference evidence="11" key="1">
    <citation type="submission" date="2014-05" db="EMBL/GenBank/DDBJ databases">
        <authorList>
            <person name="Kube M."/>
        </authorList>
    </citation>
    <scope>NUCLEOTIDE SEQUENCE [LARGE SCALE GENOMIC DNA]</scope>
</reference>
<evidence type="ECO:0000259" key="9">
    <source>
        <dbReference type="PROSITE" id="PS51194"/>
    </source>
</evidence>
<protein>
    <submittedName>
        <fullName evidence="10">ATP-dependent DNA helicase RecG</fullName>
    </submittedName>
</protein>
<keyword evidence="1" id="KW-0547">Nucleotide-binding</keyword>
<dbReference type="InterPro" id="IPR011545">
    <property type="entry name" value="DEAD/DEAH_box_helicase_dom"/>
</dbReference>
<dbReference type="Gene3D" id="2.40.50.140">
    <property type="entry name" value="Nucleic acid-binding proteins"/>
    <property type="match status" value="1"/>
</dbReference>
<dbReference type="PATRIC" id="fig|35623.3.peg.1236"/>
<dbReference type="GO" id="GO:0005524">
    <property type="term" value="F:ATP binding"/>
    <property type="evidence" value="ECO:0007669"/>
    <property type="project" value="UniProtKB-KW"/>
</dbReference>
<dbReference type="AlphaFoldDB" id="A0A061AD10"/>
<dbReference type="InterPro" id="IPR014001">
    <property type="entry name" value="Helicase_ATP-bd"/>
</dbReference>
<feature type="domain" description="Helicase ATP-binding" evidence="8">
    <location>
        <begin position="259"/>
        <end position="415"/>
    </location>
</feature>
<keyword evidence="11" id="KW-1185">Reference proteome</keyword>
<dbReference type="OrthoDB" id="9804325at2"/>
<dbReference type="Pfam" id="PF00271">
    <property type="entry name" value="Helicase_C"/>
    <property type="match status" value="1"/>
</dbReference>
<dbReference type="GO" id="GO:0006281">
    <property type="term" value="P:DNA repair"/>
    <property type="evidence" value="ECO:0007669"/>
    <property type="project" value="UniProtKB-KW"/>
</dbReference>
<dbReference type="PROSITE" id="PS51192">
    <property type="entry name" value="HELICASE_ATP_BIND_1"/>
    <property type="match status" value="1"/>
</dbReference>
<dbReference type="PANTHER" id="PTHR47964">
    <property type="entry name" value="ATP-DEPENDENT DNA HELICASE HOMOLOG RECG, CHLOROPLASTIC"/>
    <property type="match status" value="1"/>
</dbReference>
<dbReference type="InParanoid" id="A0A061AD10"/>
<dbReference type="GO" id="GO:0003678">
    <property type="term" value="F:DNA helicase activity"/>
    <property type="evidence" value="ECO:0007669"/>
    <property type="project" value="TreeGrafter"/>
</dbReference>